<dbReference type="EMBL" id="VFML01000001">
    <property type="protein sequence ID" value="TQJ03689.1"/>
    <property type="molecule type" value="Genomic_DNA"/>
</dbReference>
<dbReference type="Proteomes" id="UP000320876">
    <property type="component" value="Unassembled WGS sequence"/>
</dbReference>
<sequence>MAFNAQWTPGPNAVAGMHINGSRMPPVGLVVYLDPDSLAILPPTDPMEWPGFVRLLHQLSDGCQDMAAFLENGAERTCPPG</sequence>
<organism evidence="1 2">
    <name type="scientific">Amycolatopsis cihanbeyliensis</name>
    <dbReference type="NCBI Taxonomy" id="1128664"/>
    <lineage>
        <taxon>Bacteria</taxon>
        <taxon>Bacillati</taxon>
        <taxon>Actinomycetota</taxon>
        <taxon>Actinomycetes</taxon>
        <taxon>Pseudonocardiales</taxon>
        <taxon>Pseudonocardiaceae</taxon>
        <taxon>Amycolatopsis</taxon>
    </lineage>
</organism>
<reference evidence="1 2" key="1">
    <citation type="submission" date="2019-06" db="EMBL/GenBank/DDBJ databases">
        <title>Sequencing the genomes of 1000 actinobacteria strains.</title>
        <authorList>
            <person name="Klenk H.-P."/>
        </authorList>
    </citation>
    <scope>NUCLEOTIDE SEQUENCE [LARGE SCALE GENOMIC DNA]</scope>
    <source>
        <strain evidence="1 2">DSM 45679</strain>
    </source>
</reference>
<gene>
    <name evidence="1" type="ORF">FB471_3455</name>
</gene>
<comment type="caution">
    <text evidence="1">The sequence shown here is derived from an EMBL/GenBank/DDBJ whole genome shotgun (WGS) entry which is preliminary data.</text>
</comment>
<dbReference type="OrthoDB" id="3697438at2"/>
<evidence type="ECO:0000313" key="1">
    <source>
        <dbReference type="EMBL" id="TQJ03689.1"/>
    </source>
</evidence>
<name>A0A542DKS0_AMYCI</name>
<protein>
    <submittedName>
        <fullName evidence="1">Uncharacterized protein</fullName>
    </submittedName>
</protein>
<accession>A0A542DKS0</accession>
<keyword evidence="2" id="KW-1185">Reference proteome</keyword>
<proteinExistence type="predicted"/>
<evidence type="ECO:0000313" key="2">
    <source>
        <dbReference type="Proteomes" id="UP000320876"/>
    </source>
</evidence>
<dbReference type="AlphaFoldDB" id="A0A542DKS0"/>